<evidence type="ECO:0000313" key="4">
    <source>
        <dbReference type="Proteomes" id="UP000822688"/>
    </source>
</evidence>
<name>A0A8T0IF24_CERPU</name>
<gene>
    <name evidence="3" type="ORF">KC19_4G225600</name>
</gene>
<dbReference type="SUPFAM" id="SSF49562">
    <property type="entry name" value="C2 domain (Calcium/lipid-binding domain, CaLB)"/>
    <property type="match status" value="1"/>
</dbReference>
<feature type="region of interest" description="Disordered" evidence="1">
    <location>
        <begin position="132"/>
        <end position="173"/>
    </location>
</feature>
<proteinExistence type="predicted"/>
<sequence>MSGVQPEWEWRLQVTLLDASNLETVHFRNLLGNWIQVNPLCSLVFNGRCVAESKPCMGGGTNPAWREVLETRQHDGVVSLPDATIFAVILHFDTKSKYRHIGTAIIPLADFVEDAWNDKTYQVVPWRECPSGWRNSGHNQSEAAEAESSEADRSGGEFNNRGTSVPVDQQYVK</sequence>
<dbReference type="PROSITE" id="PS50004">
    <property type="entry name" value="C2"/>
    <property type="match status" value="1"/>
</dbReference>
<dbReference type="Gene3D" id="2.60.40.150">
    <property type="entry name" value="C2 domain"/>
    <property type="match status" value="1"/>
</dbReference>
<evidence type="ECO:0000256" key="1">
    <source>
        <dbReference type="SAM" id="MobiDB-lite"/>
    </source>
</evidence>
<evidence type="ECO:0000259" key="2">
    <source>
        <dbReference type="PROSITE" id="PS50004"/>
    </source>
</evidence>
<dbReference type="EMBL" id="CM026424">
    <property type="protein sequence ID" value="KAG0581108.1"/>
    <property type="molecule type" value="Genomic_DNA"/>
</dbReference>
<dbReference type="Proteomes" id="UP000822688">
    <property type="component" value="Chromosome 4"/>
</dbReference>
<reference evidence="3" key="1">
    <citation type="submission" date="2020-06" db="EMBL/GenBank/DDBJ databases">
        <title>WGS assembly of Ceratodon purpureus strain R40.</title>
        <authorList>
            <person name="Carey S.B."/>
            <person name="Jenkins J."/>
            <person name="Shu S."/>
            <person name="Lovell J.T."/>
            <person name="Sreedasyam A."/>
            <person name="Maumus F."/>
            <person name="Tiley G.P."/>
            <person name="Fernandez-Pozo N."/>
            <person name="Barry K."/>
            <person name="Chen C."/>
            <person name="Wang M."/>
            <person name="Lipzen A."/>
            <person name="Daum C."/>
            <person name="Saski C.A."/>
            <person name="Payton A.C."/>
            <person name="Mcbreen J.C."/>
            <person name="Conrad R.E."/>
            <person name="Kollar L.M."/>
            <person name="Olsson S."/>
            <person name="Huttunen S."/>
            <person name="Landis J.B."/>
            <person name="Wickett N.J."/>
            <person name="Johnson M.G."/>
            <person name="Rensing S.A."/>
            <person name="Grimwood J."/>
            <person name="Schmutz J."/>
            <person name="Mcdaniel S.F."/>
        </authorList>
    </citation>
    <scope>NUCLEOTIDE SEQUENCE</scope>
    <source>
        <strain evidence="3">R40</strain>
    </source>
</reference>
<dbReference type="AlphaFoldDB" id="A0A8T0IF24"/>
<dbReference type="CDD" id="cd00030">
    <property type="entry name" value="C2"/>
    <property type="match status" value="1"/>
</dbReference>
<feature type="compositionally biased region" description="Polar residues" evidence="1">
    <location>
        <begin position="160"/>
        <end position="173"/>
    </location>
</feature>
<dbReference type="InterPro" id="IPR035892">
    <property type="entry name" value="C2_domain_sf"/>
</dbReference>
<feature type="domain" description="C2" evidence="2">
    <location>
        <begin position="1"/>
        <end position="121"/>
    </location>
</feature>
<keyword evidence="4" id="KW-1185">Reference proteome</keyword>
<dbReference type="InterPro" id="IPR000008">
    <property type="entry name" value="C2_dom"/>
</dbReference>
<protein>
    <recommendedName>
        <fullName evidence="2">C2 domain-containing protein</fullName>
    </recommendedName>
</protein>
<evidence type="ECO:0000313" key="3">
    <source>
        <dbReference type="EMBL" id="KAG0581108.1"/>
    </source>
</evidence>
<comment type="caution">
    <text evidence="3">The sequence shown here is derived from an EMBL/GenBank/DDBJ whole genome shotgun (WGS) entry which is preliminary data.</text>
</comment>
<dbReference type="Pfam" id="PF00168">
    <property type="entry name" value="C2"/>
    <property type="match status" value="1"/>
</dbReference>
<accession>A0A8T0IF24</accession>
<organism evidence="3 4">
    <name type="scientific">Ceratodon purpureus</name>
    <name type="common">Fire moss</name>
    <name type="synonym">Dicranum purpureum</name>
    <dbReference type="NCBI Taxonomy" id="3225"/>
    <lineage>
        <taxon>Eukaryota</taxon>
        <taxon>Viridiplantae</taxon>
        <taxon>Streptophyta</taxon>
        <taxon>Embryophyta</taxon>
        <taxon>Bryophyta</taxon>
        <taxon>Bryophytina</taxon>
        <taxon>Bryopsida</taxon>
        <taxon>Dicranidae</taxon>
        <taxon>Pseudoditrichales</taxon>
        <taxon>Ditrichaceae</taxon>
        <taxon>Ceratodon</taxon>
    </lineage>
</organism>